<name>A0A3Q2P4R3_FUNHE</name>
<dbReference type="PANTHER" id="PTHR15905:SF5">
    <property type="entry name" value="GOLGI-ASSOCIATED KINASE 1A"/>
    <property type="match status" value="1"/>
</dbReference>
<dbReference type="AlphaFoldDB" id="A0A3Q2P4R3"/>
<evidence type="ECO:0000256" key="5">
    <source>
        <dbReference type="ARBA" id="ARBA00023136"/>
    </source>
</evidence>
<dbReference type="Proteomes" id="UP000265000">
    <property type="component" value="Unplaced"/>
</dbReference>
<proteinExistence type="inferred from homology"/>
<dbReference type="PANTHER" id="PTHR15905">
    <property type="entry name" value="GOLGI-ASSOCIATED KINASE 1B-RELATED"/>
    <property type="match status" value="1"/>
</dbReference>
<keyword evidence="5" id="KW-0472">Membrane</keyword>
<keyword evidence="7" id="KW-1185">Reference proteome</keyword>
<comment type="subcellular location">
    <subcellularLocation>
        <location evidence="1">Endomembrane system</location>
    </subcellularLocation>
    <subcellularLocation>
        <location evidence="2">Golgi apparatus</location>
    </subcellularLocation>
</comment>
<evidence type="ECO:0000256" key="2">
    <source>
        <dbReference type="ARBA" id="ARBA00004555"/>
    </source>
</evidence>
<protein>
    <submittedName>
        <fullName evidence="6">Golgi associated kinase 1A</fullName>
    </submittedName>
</protein>
<evidence type="ECO:0000256" key="3">
    <source>
        <dbReference type="ARBA" id="ARBA00007691"/>
    </source>
</evidence>
<evidence type="ECO:0000256" key="1">
    <source>
        <dbReference type="ARBA" id="ARBA00004308"/>
    </source>
</evidence>
<evidence type="ECO:0000256" key="4">
    <source>
        <dbReference type="ARBA" id="ARBA00023034"/>
    </source>
</evidence>
<organism evidence="6 7">
    <name type="scientific">Fundulus heteroclitus</name>
    <name type="common">Killifish</name>
    <name type="synonym">Mummichog</name>
    <dbReference type="NCBI Taxonomy" id="8078"/>
    <lineage>
        <taxon>Eukaryota</taxon>
        <taxon>Metazoa</taxon>
        <taxon>Chordata</taxon>
        <taxon>Craniata</taxon>
        <taxon>Vertebrata</taxon>
        <taxon>Euteleostomi</taxon>
        <taxon>Actinopterygii</taxon>
        <taxon>Neopterygii</taxon>
        <taxon>Teleostei</taxon>
        <taxon>Neoteleostei</taxon>
        <taxon>Acanthomorphata</taxon>
        <taxon>Ovalentaria</taxon>
        <taxon>Atherinomorphae</taxon>
        <taxon>Cyprinodontiformes</taxon>
        <taxon>Fundulidae</taxon>
        <taxon>Fundulus</taxon>
    </lineage>
</organism>
<dbReference type="GeneTree" id="ENSGT00420000029769"/>
<accession>A0A3Q2P4R3</accession>
<keyword evidence="4" id="KW-0333">Golgi apparatus</keyword>
<dbReference type="Ensembl" id="ENSFHET00000004427.1">
    <property type="protein sequence ID" value="ENSFHEP00000007072.1"/>
    <property type="gene ID" value="ENSFHEG00000008190.1"/>
</dbReference>
<reference evidence="6" key="2">
    <citation type="submission" date="2025-09" db="UniProtKB">
        <authorList>
            <consortium name="Ensembl"/>
        </authorList>
    </citation>
    <scope>IDENTIFICATION</scope>
</reference>
<dbReference type="InterPro" id="IPR029207">
    <property type="entry name" value="FAM198"/>
</dbReference>
<dbReference type="Pfam" id="PF15051">
    <property type="entry name" value="FAM198"/>
    <property type="match status" value="1"/>
</dbReference>
<reference evidence="6" key="1">
    <citation type="submission" date="2025-08" db="UniProtKB">
        <authorList>
            <consortium name="Ensembl"/>
        </authorList>
    </citation>
    <scope>IDENTIFICATION</scope>
</reference>
<dbReference type="GO" id="GO:0005794">
    <property type="term" value="C:Golgi apparatus"/>
    <property type="evidence" value="ECO:0007669"/>
    <property type="project" value="UniProtKB-SubCell"/>
</dbReference>
<comment type="similarity">
    <text evidence="3">Belongs to the GASK family.</text>
</comment>
<sequence length="263" mass="30588">MSMFSVETQLKYWFEVFAFHLDRVLGLNRSLPAVLRTFHNNILPYRYIDGNPRPVVWWDPDIQHLDDRDSDQNSVPLGWVQYQKLLRARCGNQTGLSTEPCVGVLHAEWGRLALFDFLLQVNDRLDRNCCGFTPDPTELCVENQLHSKCGNSKDLQLVHILVRKTNPSRLVFIDNSGRPQQSSDNLNFRLLEGIDEFPEKAISVLQSGCLEHLLLRSLYTDKEFWDSYGGHTGLRPLVHLVEKRGHYLLQHIRDKRLLLRRDL</sequence>
<evidence type="ECO:0000313" key="7">
    <source>
        <dbReference type="Proteomes" id="UP000265000"/>
    </source>
</evidence>
<evidence type="ECO:0000313" key="6">
    <source>
        <dbReference type="Ensembl" id="ENSFHEP00000007072.1"/>
    </source>
</evidence>